<protein>
    <recommendedName>
        <fullName evidence="5">unspecific monooxygenase</fullName>
        <ecNumber evidence="5">1.14.14.1</ecNumber>
    </recommendedName>
</protein>
<dbReference type="SUPFAM" id="SSF48264">
    <property type="entry name" value="Cytochrome P450"/>
    <property type="match status" value="1"/>
</dbReference>
<comment type="cofactor">
    <cofactor evidence="1 14">
        <name>heme</name>
        <dbReference type="ChEBI" id="CHEBI:30413"/>
    </cofactor>
</comment>
<keyword evidence="7 14" id="KW-0479">Metal-binding</keyword>
<keyword evidence="6 14" id="KW-0349">Heme</keyword>
<organism evidence="16 17">
    <name type="scientific">Lymnaea stagnalis</name>
    <name type="common">Great pond snail</name>
    <name type="synonym">Helix stagnalis</name>
    <dbReference type="NCBI Taxonomy" id="6523"/>
    <lineage>
        <taxon>Eukaryota</taxon>
        <taxon>Metazoa</taxon>
        <taxon>Spiralia</taxon>
        <taxon>Lophotrochozoa</taxon>
        <taxon>Mollusca</taxon>
        <taxon>Gastropoda</taxon>
        <taxon>Heterobranchia</taxon>
        <taxon>Euthyneura</taxon>
        <taxon>Panpulmonata</taxon>
        <taxon>Hygrophila</taxon>
        <taxon>Lymnaeoidea</taxon>
        <taxon>Lymnaeidae</taxon>
        <taxon>Lymnaea</taxon>
    </lineage>
</organism>
<dbReference type="GO" id="GO:0020037">
    <property type="term" value="F:heme binding"/>
    <property type="evidence" value="ECO:0007669"/>
    <property type="project" value="InterPro"/>
</dbReference>
<evidence type="ECO:0000256" key="12">
    <source>
        <dbReference type="ARBA" id="ARBA00023033"/>
    </source>
</evidence>
<comment type="caution">
    <text evidence="16">The sequence shown here is derived from an EMBL/GenBank/DDBJ whole genome shotgun (WGS) entry which is preliminary data.</text>
</comment>
<evidence type="ECO:0000256" key="3">
    <source>
        <dbReference type="ARBA" id="ARBA00004406"/>
    </source>
</evidence>
<dbReference type="GO" id="GO:0042448">
    <property type="term" value="P:progesterone metabolic process"/>
    <property type="evidence" value="ECO:0007669"/>
    <property type="project" value="TreeGrafter"/>
</dbReference>
<dbReference type="Gene3D" id="1.10.630.10">
    <property type="entry name" value="Cytochrome P450"/>
    <property type="match status" value="1"/>
</dbReference>
<dbReference type="EMBL" id="CAXITT010000625">
    <property type="protein sequence ID" value="CAL1544493.1"/>
    <property type="molecule type" value="Genomic_DNA"/>
</dbReference>
<keyword evidence="10" id="KW-0560">Oxidoreductase</keyword>
<dbReference type="PANTHER" id="PTHR24289:SF21">
    <property type="entry name" value="CYTOCHROME P450 1A"/>
    <property type="match status" value="1"/>
</dbReference>
<dbReference type="AlphaFoldDB" id="A0AAV2IHR6"/>
<evidence type="ECO:0000256" key="1">
    <source>
        <dbReference type="ARBA" id="ARBA00001971"/>
    </source>
</evidence>
<keyword evidence="12" id="KW-0503">Monooxygenase</keyword>
<reference evidence="16 17" key="1">
    <citation type="submission" date="2024-04" db="EMBL/GenBank/DDBJ databases">
        <authorList>
            <consortium name="Genoscope - CEA"/>
            <person name="William W."/>
        </authorList>
    </citation>
    <scope>NUCLEOTIDE SEQUENCE [LARGE SCALE GENOMIC DNA]</scope>
</reference>
<evidence type="ECO:0000256" key="2">
    <source>
        <dbReference type="ARBA" id="ARBA00004174"/>
    </source>
</evidence>
<keyword evidence="17" id="KW-1185">Reference proteome</keyword>
<accession>A0AAV2IHR6</accession>
<evidence type="ECO:0000256" key="6">
    <source>
        <dbReference type="ARBA" id="ARBA00022617"/>
    </source>
</evidence>
<dbReference type="GO" id="GO:0004508">
    <property type="term" value="F:steroid 17-alpha-monooxygenase activity"/>
    <property type="evidence" value="ECO:0007669"/>
    <property type="project" value="TreeGrafter"/>
</dbReference>
<dbReference type="GO" id="GO:0005789">
    <property type="term" value="C:endoplasmic reticulum membrane"/>
    <property type="evidence" value="ECO:0007669"/>
    <property type="project" value="UniProtKB-SubCell"/>
</dbReference>
<name>A0AAV2IHR6_LYMST</name>
<sequence length="516" mass="59138">MSEDEDEPTPSWHLGSLLPELLQAEFVPHVSILVLAVTLLLPLIISGWRWHSEKPNKKLPGPWSWPIFGHVKTLFKAPHTTLTKFHETYGDIYKVKVGQCTVVVVGSLDGIMEGLHDRTDTLSGRPDFQNFSFLYDSEEGRQRGVCTADNTEKNHVRRTFLLTSVDAYCSDVSHIEEKLSSEIIDTVNRLIDQSGAFDPLLLFKSACFNITFRLVFDQRLDPQGSRMKETLTTVENRREALHFNSVDFCPLLKIFKTDDYREYIQNRTLVQLAVQHKYLNIHKDSYDVNHIRDMADHLLLYVDNGEDFGLLGKEDLDYLLLDALTFGYYGTAVTLTWLLGYMADNPKIQRQIQEELDSVIGHDRLPGVEDQPFLPLTTAAIYESLRLATIYPFLLPHSAVQHTFLQGYPIAKGSIILFNIWRLHHDPKLWKNPYQYNPKRFINKEKVLEIPDHFIPYGAGRRQCPGEGLADVVLFLFFATIMQQLTISADQGFPLTAEYDCVIKPKSFTISVTERD</sequence>
<evidence type="ECO:0000256" key="14">
    <source>
        <dbReference type="PIRSR" id="PIRSR602401-1"/>
    </source>
</evidence>
<evidence type="ECO:0000256" key="7">
    <source>
        <dbReference type="ARBA" id="ARBA00022723"/>
    </source>
</evidence>
<evidence type="ECO:0000313" key="17">
    <source>
        <dbReference type="Proteomes" id="UP001497497"/>
    </source>
</evidence>
<dbReference type="FunFam" id="1.10.630.10:FF:000238">
    <property type="entry name" value="Cytochrome P450 2A6"/>
    <property type="match status" value="1"/>
</dbReference>
<keyword evidence="9" id="KW-0492">Microsome</keyword>
<gene>
    <name evidence="16" type="ORF">GSLYS_00018006001</name>
</gene>
<feature type="transmembrane region" description="Helical" evidence="15">
    <location>
        <begin position="26"/>
        <end position="48"/>
    </location>
</feature>
<evidence type="ECO:0000256" key="15">
    <source>
        <dbReference type="SAM" id="Phobius"/>
    </source>
</evidence>
<dbReference type="GO" id="GO:0005506">
    <property type="term" value="F:iron ion binding"/>
    <property type="evidence" value="ECO:0007669"/>
    <property type="project" value="InterPro"/>
</dbReference>
<dbReference type="Proteomes" id="UP001497497">
    <property type="component" value="Unassembled WGS sequence"/>
</dbReference>
<evidence type="ECO:0000256" key="4">
    <source>
        <dbReference type="ARBA" id="ARBA00010617"/>
    </source>
</evidence>
<evidence type="ECO:0000256" key="5">
    <source>
        <dbReference type="ARBA" id="ARBA00012109"/>
    </source>
</evidence>
<dbReference type="InterPro" id="IPR001128">
    <property type="entry name" value="Cyt_P450"/>
</dbReference>
<feature type="transmembrane region" description="Helical" evidence="15">
    <location>
        <begin position="318"/>
        <end position="343"/>
    </location>
</feature>
<dbReference type="GO" id="GO:0042446">
    <property type="term" value="P:hormone biosynthetic process"/>
    <property type="evidence" value="ECO:0007669"/>
    <property type="project" value="TreeGrafter"/>
</dbReference>
<evidence type="ECO:0000256" key="13">
    <source>
        <dbReference type="ARBA" id="ARBA00023136"/>
    </source>
</evidence>
<evidence type="ECO:0000256" key="8">
    <source>
        <dbReference type="ARBA" id="ARBA00022824"/>
    </source>
</evidence>
<keyword evidence="15" id="KW-0812">Transmembrane</keyword>
<evidence type="ECO:0000256" key="10">
    <source>
        <dbReference type="ARBA" id="ARBA00023002"/>
    </source>
</evidence>
<keyword evidence="15" id="KW-1133">Transmembrane helix</keyword>
<comment type="similarity">
    <text evidence="4">Belongs to the cytochrome P450 family.</text>
</comment>
<feature type="binding site" description="axial binding residue" evidence="14">
    <location>
        <position position="464"/>
    </location>
    <ligand>
        <name>heme</name>
        <dbReference type="ChEBI" id="CHEBI:30413"/>
    </ligand>
    <ligandPart>
        <name>Fe</name>
        <dbReference type="ChEBI" id="CHEBI:18248"/>
    </ligandPart>
</feature>
<evidence type="ECO:0000256" key="11">
    <source>
        <dbReference type="ARBA" id="ARBA00023004"/>
    </source>
</evidence>
<keyword evidence="11 14" id="KW-0408">Iron</keyword>
<dbReference type="EC" id="1.14.14.1" evidence="5"/>
<proteinExistence type="inferred from homology"/>
<keyword evidence="8" id="KW-0256">Endoplasmic reticulum</keyword>
<dbReference type="PRINTS" id="PR00385">
    <property type="entry name" value="P450"/>
</dbReference>
<evidence type="ECO:0000313" key="16">
    <source>
        <dbReference type="EMBL" id="CAL1544493.1"/>
    </source>
</evidence>
<keyword evidence="13 15" id="KW-0472">Membrane</keyword>
<comment type="subcellular location">
    <subcellularLocation>
        <location evidence="3">Endoplasmic reticulum membrane</location>
        <topology evidence="3">Peripheral membrane protein</topology>
    </subcellularLocation>
    <subcellularLocation>
        <location evidence="2">Microsome membrane</location>
        <topology evidence="2">Peripheral membrane protein</topology>
    </subcellularLocation>
</comment>
<dbReference type="PANTHER" id="PTHR24289">
    <property type="entry name" value="STEROID 17-ALPHA-HYDROXYLASE/17,20 LYASE"/>
    <property type="match status" value="1"/>
</dbReference>
<dbReference type="Pfam" id="PF00067">
    <property type="entry name" value="p450"/>
    <property type="match status" value="1"/>
</dbReference>
<evidence type="ECO:0000256" key="9">
    <source>
        <dbReference type="ARBA" id="ARBA00022848"/>
    </source>
</evidence>
<dbReference type="InterPro" id="IPR036396">
    <property type="entry name" value="Cyt_P450_sf"/>
</dbReference>
<dbReference type="InterPro" id="IPR002401">
    <property type="entry name" value="Cyt_P450_E_grp-I"/>
</dbReference>
<dbReference type="PRINTS" id="PR00463">
    <property type="entry name" value="EP450I"/>
</dbReference>